<name>A0ABZ2JP39_9PSED</name>
<keyword evidence="2" id="KW-1185">Reference proteome</keyword>
<dbReference type="RefSeq" id="WP_237144604.1">
    <property type="nucleotide sequence ID" value="NZ_CP091311.1"/>
</dbReference>
<accession>A0ABZ2JP39</accession>
<gene>
    <name evidence="1" type="ORF">V9385_07120</name>
</gene>
<evidence type="ECO:0000313" key="2">
    <source>
        <dbReference type="Proteomes" id="UP001375228"/>
    </source>
</evidence>
<proteinExistence type="predicted"/>
<protein>
    <submittedName>
        <fullName evidence="1">Uncharacterized protein</fullName>
    </submittedName>
</protein>
<dbReference type="Proteomes" id="UP001375228">
    <property type="component" value="Chromosome"/>
</dbReference>
<reference evidence="1 2" key="1">
    <citation type="submission" date="2024-03" db="EMBL/GenBank/DDBJ databases">
        <title>Pseudomonas juntendi.</title>
        <authorList>
            <person name="Liu Y."/>
        </authorList>
    </citation>
    <scope>NUCLEOTIDE SEQUENCE [LARGE SCALE GENOMIC DNA]</scope>
    <source>
        <strain evidence="1 2">L4046hy</strain>
    </source>
</reference>
<sequence>MSETNETIASLRSSIEVLHSLAVTLQMQISSKAESSFVAELASRVTACEGRVAACGSQVAAQGASIAAQGRAVTALTNTITHETSSRVGADDALATHIGVLSCNLQDNRAAASATSFLTTRVTTAEDPKPEYSSSKPVESLSLGGVTFCGESARAIRDVQEVLREVGAGQLEVVKRESEGDSPFVVIDGQVFIAEATVESAVIDPARFNIRLDATEQGIPIATGFSLCVDLEPQFDLGSQLADAFRAVIRDELKPGGMLHRS</sequence>
<organism evidence="1 2">
    <name type="scientific">Pseudomonas juntendi</name>
    <dbReference type="NCBI Taxonomy" id="2666183"/>
    <lineage>
        <taxon>Bacteria</taxon>
        <taxon>Pseudomonadati</taxon>
        <taxon>Pseudomonadota</taxon>
        <taxon>Gammaproteobacteria</taxon>
        <taxon>Pseudomonadales</taxon>
        <taxon>Pseudomonadaceae</taxon>
        <taxon>Pseudomonas</taxon>
    </lineage>
</organism>
<dbReference type="EMBL" id="CP146691">
    <property type="protein sequence ID" value="WWY22365.1"/>
    <property type="molecule type" value="Genomic_DNA"/>
</dbReference>
<dbReference type="Gene3D" id="1.20.5.340">
    <property type="match status" value="1"/>
</dbReference>
<evidence type="ECO:0000313" key="1">
    <source>
        <dbReference type="EMBL" id="WWY22365.1"/>
    </source>
</evidence>